<evidence type="ECO:0000313" key="10">
    <source>
        <dbReference type="EMBL" id="GFO93961.1"/>
    </source>
</evidence>
<evidence type="ECO:0000259" key="9">
    <source>
        <dbReference type="Pfam" id="PF12849"/>
    </source>
</evidence>
<accession>A0AAI9NY83</accession>
<evidence type="ECO:0000256" key="8">
    <source>
        <dbReference type="ARBA" id="ARBA00023288"/>
    </source>
</evidence>
<evidence type="ECO:0000256" key="1">
    <source>
        <dbReference type="ARBA" id="ARBA00002841"/>
    </source>
</evidence>
<dbReference type="GO" id="GO:0006817">
    <property type="term" value="P:phosphate ion transport"/>
    <property type="evidence" value="ECO:0007669"/>
    <property type="project" value="UniProtKB-KW"/>
</dbReference>
<keyword evidence="5" id="KW-0592">Phosphate transport</keyword>
<dbReference type="GO" id="GO:0005886">
    <property type="term" value="C:plasma membrane"/>
    <property type="evidence" value="ECO:0007669"/>
    <property type="project" value="UniProtKB-SubCell"/>
</dbReference>
<dbReference type="Gene3D" id="3.40.190.10">
    <property type="entry name" value="Periplasmic binding protein-like II"/>
    <property type="match status" value="2"/>
</dbReference>
<organism evidence="10 11">
    <name type="scientific">Coprococcus eutactus</name>
    <dbReference type="NCBI Taxonomy" id="33043"/>
    <lineage>
        <taxon>Bacteria</taxon>
        <taxon>Bacillati</taxon>
        <taxon>Bacillota</taxon>
        <taxon>Clostridia</taxon>
        <taxon>Lachnospirales</taxon>
        <taxon>Lachnospiraceae</taxon>
        <taxon>Coprococcus</taxon>
    </lineage>
</organism>
<keyword evidence="5" id="KW-0813">Transport</keyword>
<dbReference type="AlphaFoldDB" id="A0AAI9NY83"/>
<feature type="domain" description="PBP" evidence="9">
    <location>
        <begin position="58"/>
        <end position="167"/>
    </location>
</feature>
<dbReference type="SUPFAM" id="SSF53850">
    <property type="entry name" value="Periplasmic binding protein-like II"/>
    <property type="match status" value="2"/>
</dbReference>
<evidence type="ECO:0000256" key="2">
    <source>
        <dbReference type="ARBA" id="ARBA00004193"/>
    </source>
</evidence>
<keyword evidence="6" id="KW-0732">Signal</keyword>
<feature type="domain" description="PBP" evidence="9">
    <location>
        <begin position="189"/>
        <end position="300"/>
    </location>
</feature>
<gene>
    <name evidence="10" type="primary">pstS2_2</name>
    <name evidence="10" type="ORF">COEU31_10070</name>
</gene>
<comment type="function">
    <text evidence="1">Part of the ABC transporter complex PstSACB involved in phosphate import.</text>
</comment>
<dbReference type="Proteomes" id="UP000660047">
    <property type="component" value="Unassembled WGS sequence"/>
</dbReference>
<evidence type="ECO:0000256" key="6">
    <source>
        <dbReference type="ARBA" id="ARBA00022729"/>
    </source>
</evidence>
<evidence type="ECO:0000256" key="4">
    <source>
        <dbReference type="ARBA" id="ARBA00011529"/>
    </source>
</evidence>
<keyword evidence="7" id="KW-0564">Palmitate</keyword>
<dbReference type="PANTHER" id="PTHR30570:SF1">
    <property type="entry name" value="PHOSPHATE-BINDING PROTEIN PSTS"/>
    <property type="match status" value="1"/>
</dbReference>
<proteinExistence type="inferred from homology"/>
<comment type="subcellular location">
    <subcellularLocation>
        <location evidence="2">Cell membrane</location>
        <topology evidence="2">Lipid-anchor</topology>
    </subcellularLocation>
</comment>
<dbReference type="InterPro" id="IPR024370">
    <property type="entry name" value="PBP_domain"/>
</dbReference>
<protein>
    <submittedName>
        <fullName evidence="10">Phosphate-binding protein PstS 2</fullName>
    </submittedName>
</protein>
<dbReference type="PANTHER" id="PTHR30570">
    <property type="entry name" value="PERIPLASMIC PHOSPHATE BINDING COMPONENT OF PHOSPHATE ABC TRANSPORTER"/>
    <property type="match status" value="1"/>
</dbReference>
<dbReference type="RefSeq" id="WP_055223132.1">
    <property type="nucleotide sequence ID" value="NZ_BLYL01000004.1"/>
</dbReference>
<comment type="caution">
    <text evidence="10">The sequence shown here is derived from an EMBL/GenBank/DDBJ whole genome shotgun (WGS) entry which is preliminary data.</text>
</comment>
<keyword evidence="8" id="KW-0449">Lipoprotein</keyword>
<sequence>MTKYKCERTYIDSNIDRSCKRDRYWKMIGKFLAMTALGSLLLTGCGAKVDVPDMSSMGTINVVSREEGSGTKTEFDNLVGTDATGTNTVAESTDKVISEVASDKNAIGYIAYSAENNSGVKALDVDGVAPDAASIEKDKYPLCRDYILVYNGELSAVAKDFMAYVKSAGQAVVADYCVPVKKSETFLSDKSGGTVEIHGSTSAAPIVSKLAEEYMKINPAAKILVTESDSTQGLNDALQGRCDLGMSSRSLQPYESELLTSYVFGRDAIAVIVNSENTLSDISVDMLKKIYDKKYTAWSDLR</sequence>
<evidence type="ECO:0000313" key="11">
    <source>
        <dbReference type="Proteomes" id="UP000660047"/>
    </source>
</evidence>
<reference evidence="10" key="1">
    <citation type="submission" date="2020-06" db="EMBL/GenBank/DDBJ databases">
        <title>Characterization of fructooligosaccharide metabolism and fructooligosaccharide-degrading enzymes in human commensal butyrate producers.</title>
        <authorList>
            <person name="Tanno H."/>
            <person name="Fujii T."/>
            <person name="Hirano K."/>
            <person name="Maeno S."/>
            <person name="Tonozuka T."/>
            <person name="Sakamoto M."/>
            <person name="Ohkuma M."/>
            <person name="Tochio T."/>
            <person name="Endo A."/>
        </authorList>
    </citation>
    <scope>NUCLEOTIDE SEQUENCE</scope>
    <source>
        <strain evidence="10">JCM 31265</strain>
    </source>
</reference>
<comment type="similarity">
    <text evidence="3">Belongs to the PstS family.</text>
</comment>
<evidence type="ECO:0000256" key="3">
    <source>
        <dbReference type="ARBA" id="ARBA00008725"/>
    </source>
</evidence>
<name>A0AAI9NY83_9FIRM</name>
<dbReference type="InterPro" id="IPR050811">
    <property type="entry name" value="Phosphate_ABC_transporter"/>
</dbReference>
<evidence type="ECO:0000256" key="7">
    <source>
        <dbReference type="ARBA" id="ARBA00023139"/>
    </source>
</evidence>
<comment type="subunit">
    <text evidence="4">The complex is composed of two ATP-binding proteins (PstB), two transmembrane proteins (PstC and PstA) and a solute-binding protein (PstS).</text>
</comment>
<dbReference type="EMBL" id="BLYL01000004">
    <property type="protein sequence ID" value="GFO93961.1"/>
    <property type="molecule type" value="Genomic_DNA"/>
</dbReference>
<dbReference type="Pfam" id="PF12849">
    <property type="entry name" value="PBP_like_2"/>
    <property type="match status" value="2"/>
</dbReference>
<evidence type="ECO:0000256" key="5">
    <source>
        <dbReference type="ARBA" id="ARBA00022592"/>
    </source>
</evidence>